<protein>
    <submittedName>
        <fullName evidence="1">Uncharacterized protein</fullName>
    </submittedName>
</protein>
<reference evidence="1 2" key="1">
    <citation type="journal article" date="2018" name="Sci. Rep.">
        <title>Genomic signatures of local adaptation to the degree of environmental predictability in rotifers.</title>
        <authorList>
            <person name="Franch-Gras L."/>
            <person name="Hahn C."/>
            <person name="Garcia-Roger E.M."/>
            <person name="Carmona M.J."/>
            <person name="Serra M."/>
            <person name="Gomez A."/>
        </authorList>
    </citation>
    <scope>NUCLEOTIDE SEQUENCE [LARGE SCALE GENOMIC DNA]</scope>
    <source>
        <strain evidence="1">HYR1</strain>
    </source>
</reference>
<name>A0A3M7PTK8_BRAPC</name>
<dbReference type="Proteomes" id="UP000276133">
    <property type="component" value="Unassembled WGS sequence"/>
</dbReference>
<dbReference type="AlphaFoldDB" id="A0A3M7PTK8"/>
<evidence type="ECO:0000313" key="2">
    <source>
        <dbReference type="Proteomes" id="UP000276133"/>
    </source>
</evidence>
<gene>
    <name evidence="1" type="ORF">BpHYR1_015454</name>
</gene>
<sequence>MIVLNRRQLNFVTLATFSINAPIINFTNPVNGSTILTVKSAITLIIDLSNERIRILPCIMGIRDKSSGLVLNVHQLNVHFVTLVTLPVDSEQFYCVPWYASEPKSQLRNLLASQMSQHVDLQDDKIRIQDTVPSVTGYGSTKAVSRIPITLTSRPV</sequence>
<evidence type="ECO:0000313" key="1">
    <source>
        <dbReference type="EMBL" id="RNA02446.1"/>
    </source>
</evidence>
<dbReference type="EMBL" id="REGN01008877">
    <property type="protein sequence ID" value="RNA02446.1"/>
    <property type="molecule type" value="Genomic_DNA"/>
</dbReference>
<comment type="caution">
    <text evidence="1">The sequence shown here is derived from an EMBL/GenBank/DDBJ whole genome shotgun (WGS) entry which is preliminary data.</text>
</comment>
<proteinExistence type="predicted"/>
<organism evidence="1 2">
    <name type="scientific">Brachionus plicatilis</name>
    <name type="common">Marine rotifer</name>
    <name type="synonym">Brachionus muelleri</name>
    <dbReference type="NCBI Taxonomy" id="10195"/>
    <lineage>
        <taxon>Eukaryota</taxon>
        <taxon>Metazoa</taxon>
        <taxon>Spiralia</taxon>
        <taxon>Gnathifera</taxon>
        <taxon>Rotifera</taxon>
        <taxon>Eurotatoria</taxon>
        <taxon>Monogononta</taxon>
        <taxon>Pseudotrocha</taxon>
        <taxon>Ploima</taxon>
        <taxon>Brachionidae</taxon>
        <taxon>Brachionus</taxon>
    </lineage>
</organism>
<keyword evidence="2" id="KW-1185">Reference proteome</keyword>
<accession>A0A3M7PTK8</accession>